<dbReference type="Proteomes" id="UP000012073">
    <property type="component" value="Unassembled WGS sequence"/>
</dbReference>
<evidence type="ECO:0000313" key="3">
    <source>
        <dbReference type="Proteomes" id="UP000012073"/>
    </source>
</evidence>
<dbReference type="GeneID" id="17324946"/>
<name>R7QJ11_CHOCR</name>
<dbReference type="AlphaFoldDB" id="R7QJ11"/>
<accession>R7QJ11</accession>
<feature type="compositionally biased region" description="Low complexity" evidence="1">
    <location>
        <begin position="99"/>
        <end position="110"/>
    </location>
</feature>
<dbReference type="KEGG" id="ccp:CHC_T00010345001"/>
<reference evidence="3" key="1">
    <citation type="journal article" date="2013" name="Proc. Natl. Acad. Sci. U.S.A.">
        <title>Genome structure and metabolic features in the red seaweed Chondrus crispus shed light on evolution of the Archaeplastida.</title>
        <authorList>
            <person name="Collen J."/>
            <person name="Porcel B."/>
            <person name="Carre W."/>
            <person name="Ball S.G."/>
            <person name="Chaparro C."/>
            <person name="Tonon T."/>
            <person name="Barbeyron T."/>
            <person name="Michel G."/>
            <person name="Noel B."/>
            <person name="Valentin K."/>
            <person name="Elias M."/>
            <person name="Artiguenave F."/>
            <person name="Arun A."/>
            <person name="Aury J.M."/>
            <person name="Barbosa-Neto J.F."/>
            <person name="Bothwell J.H."/>
            <person name="Bouget F.Y."/>
            <person name="Brillet L."/>
            <person name="Cabello-Hurtado F."/>
            <person name="Capella-Gutierrez S."/>
            <person name="Charrier B."/>
            <person name="Cladiere L."/>
            <person name="Cock J.M."/>
            <person name="Coelho S.M."/>
            <person name="Colleoni C."/>
            <person name="Czjzek M."/>
            <person name="Da Silva C."/>
            <person name="Delage L."/>
            <person name="Denoeud F."/>
            <person name="Deschamps P."/>
            <person name="Dittami S.M."/>
            <person name="Gabaldon T."/>
            <person name="Gachon C.M."/>
            <person name="Groisillier A."/>
            <person name="Herve C."/>
            <person name="Jabbari K."/>
            <person name="Katinka M."/>
            <person name="Kloareg B."/>
            <person name="Kowalczyk N."/>
            <person name="Labadie K."/>
            <person name="Leblanc C."/>
            <person name="Lopez P.J."/>
            <person name="McLachlan D.H."/>
            <person name="Meslet-Cladiere L."/>
            <person name="Moustafa A."/>
            <person name="Nehr Z."/>
            <person name="Nyvall Collen P."/>
            <person name="Panaud O."/>
            <person name="Partensky F."/>
            <person name="Poulain J."/>
            <person name="Rensing S.A."/>
            <person name="Rousvoal S."/>
            <person name="Samson G."/>
            <person name="Symeonidi A."/>
            <person name="Weissenbach J."/>
            <person name="Zambounis A."/>
            <person name="Wincker P."/>
            <person name="Boyen C."/>
        </authorList>
    </citation>
    <scope>NUCLEOTIDE SEQUENCE [LARGE SCALE GENOMIC DNA]</scope>
    <source>
        <strain evidence="3">cv. Stackhouse</strain>
    </source>
</reference>
<keyword evidence="3" id="KW-1185">Reference proteome</keyword>
<dbReference type="RefSeq" id="XP_005717229.1">
    <property type="nucleotide sequence ID" value="XM_005717172.1"/>
</dbReference>
<feature type="compositionally biased region" description="Low complexity" evidence="1">
    <location>
        <begin position="11"/>
        <end position="31"/>
    </location>
</feature>
<dbReference type="Gramene" id="CDF37410">
    <property type="protein sequence ID" value="CDF37410"/>
    <property type="gene ID" value="CHC_T00010345001"/>
</dbReference>
<sequence length="129" mass="13597">WSEKPSRRAKAATSSPSSATRIPPRASSSPAWVRTTSRTAPITLSSTPRIHPRKQSRTNLSASPSATTLPSSSSTNTLPTASARLSASLTPQSPPSSRSPPRSILTTPRRTQFCNASAACSEPAEPFII</sequence>
<dbReference type="EMBL" id="HG001837">
    <property type="protein sequence ID" value="CDF37410.1"/>
    <property type="molecule type" value="Genomic_DNA"/>
</dbReference>
<organism evidence="2 3">
    <name type="scientific">Chondrus crispus</name>
    <name type="common">Carrageen Irish moss</name>
    <name type="synonym">Polymorpha crispa</name>
    <dbReference type="NCBI Taxonomy" id="2769"/>
    <lineage>
        <taxon>Eukaryota</taxon>
        <taxon>Rhodophyta</taxon>
        <taxon>Florideophyceae</taxon>
        <taxon>Rhodymeniophycidae</taxon>
        <taxon>Gigartinales</taxon>
        <taxon>Gigartinaceae</taxon>
        <taxon>Chondrus</taxon>
    </lineage>
</organism>
<feature type="compositionally biased region" description="Polar residues" evidence="1">
    <location>
        <begin position="34"/>
        <end position="48"/>
    </location>
</feature>
<feature type="non-terminal residue" evidence="2">
    <location>
        <position position="1"/>
    </location>
</feature>
<protein>
    <submittedName>
        <fullName evidence="2">Vacuolar-type H+-ATPase, Subunit V1-F</fullName>
    </submittedName>
</protein>
<gene>
    <name evidence="2" type="ORF">CHC_T00010345001</name>
</gene>
<feature type="compositionally biased region" description="Low complexity" evidence="1">
    <location>
        <begin position="60"/>
        <end position="91"/>
    </location>
</feature>
<evidence type="ECO:0000256" key="1">
    <source>
        <dbReference type="SAM" id="MobiDB-lite"/>
    </source>
</evidence>
<proteinExistence type="predicted"/>
<evidence type="ECO:0000313" key="2">
    <source>
        <dbReference type="EMBL" id="CDF37410.1"/>
    </source>
</evidence>
<feature type="region of interest" description="Disordered" evidence="1">
    <location>
        <begin position="1"/>
        <end position="110"/>
    </location>
</feature>